<dbReference type="STRING" id="387005.A0A183HGD4"/>
<dbReference type="EMBL" id="UZAJ01006288">
    <property type="protein sequence ID" value="VDO46897.1"/>
    <property type="molecule type" value="Genomic_DNA"/>
</dbReference>
<evidence type="ECO:0000313" key="1">
    <source>
        <dbReference type="EMBL" id="VDO46897.1"/>
    </source>
</evidence>
<dbReference type="Proteomes" id="UP000267606">
    <property type="component" value="Unassembled WGS sequence"/>
</dbReference>
<dbReference type="AlphaFoldDB" id="A0A183HGD4"/>
<reference evidence="1 2" key="2">
    <citation type="submission" date="2018-11" db="EMBL/GenBank/DDBJ databases">
        <authorList>
            <consortium name="Pathogen Informatics"/>
        </authorList>
    </citation>
    <scope>NUCLEOTIDE SEQUENCE [LARGE SCALE GENOMIC DNA]</scope>
</reference>
<sequence>MESKTDIIFDDEEGELVNWKVTDGAYVSADSILLIYDTKNAEKKSLKTSTAGVVAIDTTIKKGKVSMFD</sequence>
<evidence type="ECO:0000313" key="3">
    <source>
        <dbReference type="WBParaSite" id="OFLC_0000654501-mRNA-1"/>
    </source>
</evidence>
<organism evidence="3">
    <name type="scientific">Onchocerca flexuosa</name>
    <dbReference type="NCBI Taxonomy" id="387005"/>
    <lineage>
        <taxon>Eukaryota</taxon>
        <taxon>Metazoa</taxon>
        <taxon>Ecdysozoa</taxon>
        <taxon>Nematoda</taxon>
        <taxon>Chromadorea</taxon>
        <taxon>Rhabditida</taxon>
        <taxon>Spirurina</taxon>
        <taxon>Spiruromorpha</taxon>
        <taxon>Filarioidea</taxon>
        <taxon>Onchocercidae</taxon>
        <taxon>Onchocerca</taxon>
    </lineage>
</organism>
<dbReference type="WBParaSite" id="OFLC_0000654501-mRNA-1">
    <property type="protein sequence ID" value="OFLC_0000654501-mRNA-1"/>
    <property type="gene ID" value="OFLC_0000654501"/>
</dbReference>
<reference evidence="3" key="1">
    <citation type="submission" date="2016-06" db="UniProtKB">
        <authorList>
            <consortium name="WormBaseParasite"/>
        </authorList>
    </citation>
    <scope>IDENTIFICATION</scope>
</reference>
<protein>
    <submittedName>
        <fullName evidence="3">Phage protein</fullName>
    </submittedName>
</protein>
<evidence type="ECO:0000313" key="2">
    <source>
        <dbReference type="Proteomes" id="UP000267606"/>
    </source>
</evidence>
<gene>
    <name evidence="1" type="ORF">OFLC_LOCUS6545</name>
</gene>
<keyword evidence="2" id="KW-1185">Reference proteome</keyword>
<proteinExistence type="predicted"/>
<accession>A0A183HGD4</accession>
<name>A0A183HGD4_9BILA</name>